<proteinExistence type="predicted"/>
<sequence length="299" mass="34135">MSKTNMELVNLAKRHGLNISVDSLKKNESGLDFLVVMTTDEKGDRWVLRIPRRNDVIPTAKKEKKILELAGPKLSVQSPNWEVYSEELIAYKLLEGVPAGTIDPEAKAYIWELDEKNVPDSFHSSLGKAMSELHNSISHDDAMRSGIKVLTPENVRTSMEERMRLVKQEFGVGEELWQRWQRWLHNDLLWPQHTAFIHGDLHAGHILINSEAYVTGIIDWTEARVDDPINDFSVHYAAFGEVAVKKLFKEYEAFGGKTWPNMYQHLLESQAAYPVGIAEFALKSGLEEYMKMAKETLQV</sequence>
<dbReference type="Pfam" id="PF01636">
    <property type="entry name" value="APH"/>
    <property type="match status" value="1"/>
</dbReference>
<reference evidence="2 3" key="1">
    <citation type="submission" date="2023-07" db="EMBL/GenBank/DDBJ databases">
        <title>Genomic Encyclopedia of Type Strains, Phase IV (KMG-IV): sequencing the most valuable type-strain genomes for metagenomic binning, comparative biology and taxonomic classification.</title>
        <authorList>
            <person name="Goeker M."/>
        </authorList>
    </citation>
    <scope>NUCLEOTIDE SEQUENCE [LARGE SCALE GENOMIC DNA]</scope>
    <source>
        <strain evidence="2 3">DSM 23494</strain>
    </source>
</reference>
<protein>
    <submittedName>
        <fullName evidence="2">Macrolide phosphotransferase</fullName>
    </submittedName>
</protein>
<dbReference type="PANTHER" id="PTHR21310:SF15">
    <property type="entry name" value="AMINOGLYCOSIDE PHOSPHOTRANSFERASE DOMAIN-CONTAINING PROTEIN"/>
    <property type="match status" value="1"/>
</dbReference>
<name>A0ABU0AN37_9BACI</name>
<keyword evidence="3" id="KW-1185">Reference proteome</keyword>
<evidence type="ECO:0000313" key="3">
    <source>
        <dbReference type="Proteomes" id="UP001238088"/>
    </source>
</evidence>
<dbReference type="SUPFAM" id="SSF56112">
    <property type="entry name" value="Protein kinase-like (PK-like)"/>
    <property type="match status" value="1"/>
</dbReference>
<organism evidence="2 3">
    <name type="scientific">Cytobacillus purgationiresistens</name>
    <dbReference type="NCBI Taxonomy" id="863449"/>
    <lineage>
        <taxon>Bacteria</taxon>
        <taxon>Bacillati</taxon>
        <taxon>Bacillota</taxon>
        <taxon>Bacilli</taxon>
        <taxon>Bacillales</taxon>
        <taxon>Bacillaceae</taxon>
        <taxon>Cytobacillus</taxon>
    </lineage>
</organism>
<dbReference type="InterPro" id="IPR002575">
    <property type="entry name" value="Aminoglycoside_PTrfase"/>
</dbReference>
<feature type="domain" description="Aminoglycoside phosphotransferase" evidence="1">
    <location>
        <begin position="24"/>
        <end position="262"/>
    </location>
</feature>
<gene>
    <name evidence="2" type="ORF">J2S17_004550</name>
</gene>
<dbReference type="InterPro" id="IPR051678">
    <property type="entry name" value="AGP_Transferase"/>
</dbReference>
<evidence type="ECO:0000259" key="1">
    <source>
        <dbReference type="Pfam" id="PF01636"/>
    </source>
</evidence>
<accession>A0ABU0AN37</accession>
<comment type="caution">
    <text evidence="2">The sequence shown here is derived from an EMBL/GenBank/DDBJ whole genome shotgun (WGS) entry which is preliminary data.</text>
</comment>
<dbReference type="PANTHER" id="PTHR21310">
    <property type="entry name" value="AMINOGLYCOSIDE PHOSPHOTRANSFERASE-RELATED-RELATED"/>
    <property type="match status" value="1"/>
</dbReference>
<dbReference type="EMBL" id="JAUSUB010000026">
    <property type="protein sequence ID" value="MDQ0272657.1"/>
    <property type="molecule type" value="Genomic_DNA"/>
</dbReference>
<dbReference type="Gene3D" id="3.90.1200.10">
    <property type="match status" value="1"/>
</dbReference>
<dbReference type="RefSeq" id="WP_307478073.1">
    <property type="nucleotide sequence ID" value="NZ_JAUSUB010000026.1"/>
</dbReference>
<dbReference type="Gene3D" id="3.30.200.20">
    <property type="entry name" value="Phosphorylase Kinase, domain 1"/>
    <property type="match status" value="1"/>
</dbReference>
<dbReference type="Proteomes" id="UP001238088">
    <property type="component" value="Unassembled WGS sequence"/>
</dbReference>
<evidence type="ECO:0000313" key="2">
    <source>
        <dbReference type="EMBL" id="MDQ0272657.1"/>
    </source>
</evidence>
<dbReference type="InterPro" id="IPR011009">
    <property type="entry name" value="Kinase-like_dom_sf"/>
</dbReference>
<dbReference type="CDD" id="cd05152">
    <property type="entry name" value="MPH2"/>
    <property type="match status" value="1"/>
</dbReference>